<gene>
    <name evidence="3" type="ORF">HOLleu_34481</name>
</gene>
<dbReference type="PANTHER" id="PTHR45766:SF6">
    <property type="entry name" value="SWI_SNF-RELATED MATRIX-ASSOCIATED ACTIN-DEPENDENT REGULATOR OF CHROMATIN SUBFAMILY A-LIKE PROTEIN 1"/>
    <property type="match status" value="1"/>
</dbReference>
<keyword evidence="1" id="KW-0378">Hydrolase</keyword>
<evidence type="ECO:0000256" key="1">
    <source>
        <dbReference type="ARBA" id="ARBA00022801"/>
    </source>
</evidence>
<protein>
    <submittedName>
        <fullName evidence="3">SWI/SNF-related matrix-associated actin-dependent regulator of chromatin subfamily A-like protein 1</fullName>
    </submittedName>
</protein>
<dbReference type="Proteomes" id="UP001152320">
    <property type="component" value="Chromosome 18"/>
</dbReference>
<sequence length="412" mass="45260">MASLSSEQRQRMEQNRLRALQLRAQKDCKQFMPSNSANAAALKTSESFAKGASNGAQQSGLKQNTSKPISEVVHSSIAGQFKVSSNIPKVSSAILSVSSATGPTNPSASRDSNTRIITSTSGTSTSASNLSHPVSFSSSKPVSQFYKKTLSTGSSSEVNSKNENLKGNPQFQKYNPSSDRPTYQHGGTVLGSQNISATSSYVHFHKQASNTISSKQSSSLMFGNKKSLCASCHLISKDRFMVEMPFQQNVVEIFQKMKSKSYVKQLRSLQPPVDVKTLPPPVVKLFCTSSKPLPVQEANLISVDQELRDNLLPFQRDGVKYGNFPTIFFFVIHHGGRALIADDMGLGQKEMGPRLINIISYDLMARRAQQLAAKKYQVVIMDESHFLKNYKTARTKAAIPILKVRLHFITLT</sequence>
<dbReference type="PANTHER" id="PTHR45766">
    <property type="entry name" value="DNA ANNEALING HELICASE AND ENDONUCLEASE ZRANB3 FAMILY MEMBER"/>
    <property type="match status" value="1"/>
</dbReference>
<dbReference type="OrthoDB" id="2801544at2759"/>
<evidence type="ECO:0000313" key="4">
    <source>
        <dbReference type="Proteomes" id="UP001152320"/>
    </source>
</evidence>
<feature type="region of interest" description="Disordered" evidence="2">
    <location>
        <begin position="97"/>
        <end position="139"/>
    </location>
</feature>
<dbReference type="InterPro" id="IPR038718">
    <property type="entry name" value="SNF2-like_sf"/>
</dbReference>
<dbReference type="AlphaFoldDB" id="A0A9Q0YL89"/>
<feature type="compositionally biased region" description="Polar residues" evidence="2">
    <location>
        <begin position="97"/>
        <end position="111"/>
    </location>
</feature>
<evidence type="ECO:0000256" key="2">
    <source>
        <dbReference type="SAM" id="MobiDB-lite"/>
    </source>
</evidence>
<comment type="caution">
    <text evidence="3">The sequence shown here is derived from an EMBL/GenBank/DDBJ whole genome shotgun (WGS) entry which is preliminary data.</text>
</comment>
<accession>A0A9Q0YL89</accession>
<dbReference type="GO" id="GO:0031297">
    <property type="term" value="P:replication fork processing"/>
    <property type="evidence" value="ECO:0007669"/>
    <property type="project" value="TreeGrafter"/>
</dbReference>
<feature type="compositionally biased region" description="Low complexity" evidence="2">
    <location>
        <begin position="114"/>
        <end position="131"/>
    </location>
</feature>
<organism evidence="3 4">
    <name type="scientific">Holothuria leucospilota</name>
    <name type="common">Black long sea cucumber</name>
    <name type="synonym">Mertensiothuria leucospilota</name>
    <dbReference type="NCBI Taxonomy" id="206669"/>
    <lineage>
        <taxon>Eukaryota</taxon>
        <taxon>Metazoa</taxon>
        <taxon>Echinodermata</taxon>
        <taxon>Eleutherozoa</taxon>
        <taxon>Echinozoa</taxon>
        <taxon>Holothuroidea</taxon>
        <taxon>Aspidochirotacea</taxon>
        <taxon>Aspidochirotida</taxon>
        <taxon>Holothuriidae</taxon>
        <taxon>Holothuria</taxon>
    </lineage>
</organism>
<feature type="region of interest" description="Disordered" evidence="2">
    <location>
        <begin position="151"/>
        <end position="187"/>
    </location>
</feature>
<dbReference type="GO" id="GO:0006281">
    <property type="term" value="P:DNA repair"/>
    <property type="evidence" value="ECO:0007669"/>
    <property type="project" value="TreeGrafter"/>
</dbReference>
<feature type="compositionally biased region" description="Polar residues" evidence="2">
    <location>
        <begin position="151"/>
        <end position="181"/>
    </location>
</feature>
<dbReference type="Gene3D" id="3.40.50.10810">
    <property type="entry name" value="Tandem AAA-ATPase domain"/>
    <property type="match status" value="1"/>
</dbReference>
<dbReference type="EMBL" id="JAIZAY010000018">
    <property type="protein sequence ID" value="KAJ8024547.1"/>
    <property type="molecule type" value="Genomic_DNA"/>
</dbReference>
<dbReference type="GO" id="GO:0016787">
    <property type="term" value="F:hydrolase activity"/>
    <property type="evidence" value="ECO:0007669"/>
    <property type="project" value="UniProtKB-KW"/>
</dbReference>
<reference evidence="3" key="1">
    <citation type="submission" date="2021-10" db="EMBL/GenBank/DDBJ databases">
        <title>Tropical sea cucumber genome reveals ecological adaptation and Cuvierian tubules defense mechanism.</title>
        <authorList>
            <person name="Chen T."/>
        </authorList>
    </citation>
    <scope>NUCLEOTIDE SEQUENCE</scope>
    <source>
        <strain evidence="3">Nanhai2018</strain>
        <tissue evidence="3">Muscle</tissue>
    </source>
</reference>
<name>A0A9Q0YL89_HOLLE</name>
<proteinExistence type="predicted"/>
<keyword evidence="4" id="KW-1185">Reference proteome</keyword>
<evidence type="ECO:0000313" key="3">
    <source>
        <dbReference type="EMBL" id="KAJ8024547.1"/>
    </source>
</evidence>